<dbReference type="EMBL" id="CATOUU010000075">
    <property type="protein sequence ID" value="CAI9915617.1"/>
    <property type="molecule type" value="Genomic_DNA"/>
</dbReference>
<name>A0AA86N9Q7_9EUKA</name>
<reference evidence="2 3" key="2">
    <citation type="submission" date="2024-07" db="EMBL/GenBank/DDBJ databases">
        <authorList>
            <person name="Akdeniz Z."/>
        </authorList>
    </citation>
    <scope>NUCLEOTIDE SEQUENCE [LARGE SCALE GENOMIC DNA]</scope>
</reference>
<keyword evidence="3" id="KW-1185">Reference proteome</keyword>
<reference evidence="1" key="1">
    <citation type="submission" date="2023-06" db="EMBL/GenBank/DDBJ databases">
        <authorList>
            <person name="Kurt Z."/>
        </authorList>
    </citation>
    <scope>NUCLEOTIDE SEQUENCE</scope>
</reference>
<proteinExistence type="predicted"/>
<gene>
    <name evidence="1" type="ORF">HINF_LOCUS3262</name>
    <name evidence="2" type="ORF">HINF_LOCUS33937</name>
</gene>
<evidence type="ECO:0000313" key="1">
    <source>
        <dbReference type="EMBL" id="CAI9915617.1"/>
    </source>
</evidence>
<evidence type="ECO:0000313" key="2">
    <source>
        <dbReference type="EMBL" id="CAL6031296.1"/>
    </source>
</evidence>
<accession>A0AA86N9Q7</accession>
<evidence type="ECO:0000313" key="3">
    <source>
        <dbReference type="Proteomes" id="UP001642409"/>
    </source>
</evidence>
<organism evidence="1">
    <name type="scientific">Hexamita inflata</name>
    <dbReference type="NCBI Taxonomy" id="28002"/>
    <lineage>
        <taxon>Eukaryota</taxon>
        <taxon>Metamonada</taxon>
        <taxon>Diplomonadida</taxon>
        <taxon>Hexamitidae</taxon>
        <taxon>Hexamitinae</taxon>
        <taxon>Hexamita</taxon>
    </lineage>
</organism>
<sequence>MQLIAQDAADIAFLGQTPVWLLYKKTYAIRRCTYLGKQQNTPVYMAIQEATRMTRKCSKQLQAFKPTQSVRIYPSAFYVSVRLKTEAHSFHFGPSIAIDVNTFQPRPLCIVLEGMVSRSYFRQSRQQYTMVKYKQSGSGPKYVFPASYVLSSHIYSKLQVVAMFIIRMKC</sequence>
<comment type="caution">
    <text evidence="1">The sequence shown here is derived from an EMBL/GenBank/DDBJ whole genome shotgun (WGS) entry which is preliminary data.</text>
</comment>
<protein>
    <submittedName>
        <fullName evidence="2">Hypothetical_protein</fullName>
    </submittedName>
</protein>
<dbReference type="EMBL" id="CAXDID020000119">
    <property type="protein sequence ID" value="CAL6031296.1"/>
    <property type="molecule type" value="Genomic_DNA"/>
</dbReference>
<dbReference type="AlphaFoldDB" id="A0AA86N9Q7"/>
<dbReference type="Proteomes" id="UP001642409">
    <property type="component" value="Unassembled WGS sequence"/>
</dbReference>